<evidence type="ECO:0000313" key="2">
    <source>
        <dbReference type="Proteomes" id="UP000479132"/>
    </source>
</evidence>
<protein>
    <submittedName>
        <fullName evidence="1">Uncharacterized protein</fullName>
    </submittedName>
</protein>
<keyword evidence="2" id="KW-1185">Reference proteome</keyword>
<dbReference type="AlphaFoldDB" id="A0A6M1T551"/>
<reference evidence="1 2" key="1">
    <citation type="submission" date="2020-02" db="EMBL/GenBank/DDBJ databases">
        <title>Aliifodinibius halophilus 2W32, complete genome.</title>
        <authorList>
            <person name="Li Y."/>
            <person name="Wu S."/>
        </authorList>
    </citation>
    <scope>NUCLEOTIDE SEQUENCE [LARGE SCALE GENOMIC DNA]</scope>
    <source>
        <strain evidence="1 2">2W32</strain>
    </source>
</reference>
<proteinExistence type="predicted"/>
<comment type="caution">
    <text evidence="1">The sequence shown here is derived from an EMBL/GenBank/DDBJ whole genome shotgun (WGS) entry which is preliminary data.</text>
</comment>
<evidence type="ECO:0000313" key="1">
    <source>
        <dbReference type="EMBL" id="NGP87071.1"/>
    </source>
</evidence>
<name>A0A6M1T551_9BACT</name>
<accession>A0A6M1T551</accession>
<organism evidence="1 2">
    <name type="scientific">Fodinibius halophilus</name>
    <dbReference type="NCBI Taxonomy" id="1736908"/>
    <lineage>
        <taxon>Bacteria</taxon>
        <taxon>Pseudomonadati</taxon>
        <taxon>Balneolota</taxon>
        <taxon>Balneolia</taxon>
        <taxon>Balneolales</taxon>
        <taxon>Balneolaceae</taxon>
        <taxon>Fodinibius</taxon>
    </lineage>
</organism>
<gene>
    <name evidence="1" type="ORF">G3569_01790</name>
</gene>
<dbReference type="RefSeq" id="WP_165265495.1">
    <property type="nucleotide sequence ID" value="NZ_JAALLS010000002.1"/>
</dbReference>
<sequence>MSSLADDLKTQKNDLNEFYSLCVRVLNYLPAVISSEVEIRGYKIKTHISGGTKKFLRPINEELFIYDPDIFEKKYDLFLQILDRVKSNEKIKEDNYKIVDTVLYTIQQSLGAGFDLLVNPNSARKHVGNRFEELLKAVINYLEITNKDLVFKIPYETDGGKKTYRCQTDLIISPYEQVHSTAKNLDENEVILSFKTSSKDRMGKIFLDKLLMESFSNQTVKVVGIFLNDVQRKKEDNISYTFVSGLFMVYTNFLIKLDGVYFIDKPPTAQNYPYDEHIFQFSKFLIEDIWKLLK</sequence>
<dbReference type="Proteomes" id="UP000479132">
    <property type="component" value="Unassembled WGS sequence"/>
</dbReference>
<dbReference type="EMBL" id="JAALLS010000002">
    <property type="protein sequence ID" value="NGP87071.1"/>
    <property type="molecule type" value="Genomic_DNA"/>
</dbReference>